<dbReference type="RefSeq" id="WP_260794167.1">
    <property type="nucleotide sequence ID" value="NZ_CP093313.1"/>
</dbReference>
<name>A0A9J7BP53_9BACT</name>
<reference evidence="1" key="1">
    <citation type="submission" date="2021-04" db="EMBL/GenBank/DDBJ databases">
        <title>Phylogenetic analysis of Acidobacteriaceae.</title>
        <authorList>
            <person name="Qiu L."/>
            <person name="Zhang Q."/>
        </authorList>
    </citation>
    <scope>NUCLEOTIDE SEQUENCE</scope>
    <source>
        <strain evidence="1">DSM 25168</strain>
    </source>
</reference>
<dbReference type="KEGG" id="orp:MOP44_01695"/>
<evidence type="ECO:0000313" key="1">
    <source>
        <dbReference type="EMBL" id="UWZ84660.1"/>
    </source>
</evidence>
<dbReference type="EMBL" id="CP093313">
    <property type="protein sequence ID" value="UWZ84660.1"/>
    <property type="molecule type" value="Genomic_DNA"/>
</dbReference>
<sequence>MTTAMEAALSAPVLRCAVLASLEFASETIYVWTGLGDLVWSGMTFKGIGDLSSIEGISEDSNVEAKGVKIGLSGISSERVNDVLFETRLMETAKIWLAAFDESLAIIADPIMIYQGLMDEPEIVDDGITCPVTINLENILVDMNRAINRRLSDEDQQLDLADTLARLGLPSTTVDTGFTHVAGLQEQITFWGRSPSSVNNV</sequence>
<organism evidence="1 2">
    <name type="scientific">Occallatibacter riparius</name>
    <dbReference type="NCBI Taxonomy" id="1002689"/>
    <lineage>
        <taxon>Bacteria</taxon>
        <taxon>Pseudomonadati</taxon>
        <taxon>Acidobacteriota</taxon>
        <taxon>Terriglobia</taxon>
        <taxon>Terriglobales</taxon>
        <taxon>Acidobacteriaceae</taxon>
        <taxon>Occallatibacter</taxon>
    </lineage>
</organism>
<dbReference type="Proteomes" id="UP001059380">
    <property type="component" value="Chromosome"/>
</dbReference>
<dbReference type="AlphaFoldDB" id="A0A9J7BP53"/>
<keyword evidence="2" id="KW-1185">Reference proteome</keyword>
<proteinExistence type="predicted"/>
<accession>A0A9J7BP53</accession>
<protein>
    <submittedName>
        <fullName evidence="1">Uncharacterized protein</fullName>
    </submittedName>
</protein>
<gene>
    <name evidence="1" type="ORF">MOP44_01695</name>
</gene>
<evidence type="ECO:0000313" key="2">
    <source>
        <dbReference type="Proteomes" id="UP001059380"/>
    </source>
</evidence>